<evidence type="ECO:0000259" key="14">
    <source>
        <dbReference type="PROSITE" id="PS50885"/>
    </source>
</evidence>
<feature type="region of interest" description="Disordered" evidence="12">
    <location>
        <begin position="64"/>
        <end position="127"/>
    </location>
</feature>
<accession>A0A1U7NXS7</accession>
<dbReference type="PANTHER" id="PTHR45436:SF5">
    <property type="entry name" value="SENSOR HISTIDINE KINASE TRCS"/>
    <property type="match status" value="1"/>
</dbReference>
<dbReference type="SUPFAM" id="SSF158472">
    <property type="entry name" value="HAMP domain-like"/>
    <property type="match status" value="1"/>
</dbReference>
<dbReference type="PRINTS" id="PR00344">
    <property type="entry name" value="BCTRLSENSOR"/>
</dbReference>
<dbReference type="InterPro" id="IPR005467">
    <property type="entry name" value="His_kinase_dom"/>
</dbReference>
<dbReference type="InterPro" id="IPR003661">
    <property type="entry name" value="HisK_dim/P_dom"/>
</dbReference>
<proteinExistence type="predicted"/>
<dbReference type="PROSITE" id="PS50109">
    <property type="entry name" value="HIS_KIN"/>
    <property type="match status" value="1"/>
</dbReference>
<evidence type="ECO:0000313" key="15">
    <source>
        <dbReference type="EMBL" id="OLV17721.1"/>
    </source>
</evidence>
<dbReference type="InterPro" id="IPR003660">
    <property type="entry name" value="HAMP_dom"/>
</dbReference>
<keyword evidence="10" id="KW-0472">Membrane</keyword>
<dbReference type="Gene3D" id="3.30.565.10">
    <property type="entry name" value="Histidine kinase-like ATPase, C-terminal domain"/>
    <property type="match status" value="1"/>
</dbReference>
<organism evidence="15 16">
    <name type="scientific">Deinococcus marmoris</name>
    <dbReference type="NCBI Taxonomy" id="249408"/>
    <lineage>
        <taxon>Bacteria</taxon>
        <taxon>Thermotogati</taxon>
        <taxon>Deinococcota</taxon>
        <taxon>Deinococci</taxon>
        <taxon>Deinococcales</taxon>
        <taxon>Deinococcaceae</taxon>
        <taxon>Deinococcus</taxon>
    </lineage>
</organism>
<dbReference type="CDD" id="cd06225">
    <property type="entry name" value="HAMP"/>
    <property type="match status" value="1"/>
</dbReference>
<dbReference type="SUPFAM" id="SSF47384">
    <property type="entry name" value="Homodimeric domain of signal transducing histidine kinase"/>
    <property type="match status" value="1"/>
</dbReference>
<feature type="domain" description="Histidine kinase" evidence="13">
    <location>
        <begin position="225"/>
        <end position="437"/>
    </location>
</feature>
<dbReference type="STRING" id="249408.BOO71_0008005"/>
<dbReference type="SMART" id="SM00387">
    <property type="entry name" value="HATPase_c"/>
    <property type="match status" value="1"/>
</dbReference>
<dbReference type="SMART" id="SM00304">
    <property type="entry name" value="HAMP"/>
    <property type="match status" value="1"/>
</dbReference>
<feature type="domain" description="HAMP" evidence="14">
    <location>
        <begin position="164"/>
        <end position="217"/>
    </location>
</feature>
<dbReference type="PROSITE" id="PS50885">
    <property type="entry name" value="HAMP"/>
    <property type="match status" value="1"/>
</dbReference>
<dbReference type="InterPro" id="IPR036890">
    <property type="entry name" value="HATPase_C_sf"/>
</dbReference>
<dbReference type="CDD" id="cd00082">
    <property type="entry name" value="HisKA"/>
    <property type="match status" value="1"/>
</dbReference>
<evidence type="ECO:0000256" key="3">
    <source>
        <dbReference type="ARBA" id="ARBA00012438"/>
    </source>
</evidence>
<keyword evidence="5" id="KW-0808">Transferase</keyword>
<dbReference type="GO" id="GO:0005886">
    <property type="term" value="C:plasma membrane"/>
    <property type="evidence" value="ECO:0007669"/>
    <property type="project" value="TreeGrafter"/>
</dbReference>
<keyword evidence="6" id="KW-0812">Transmembrane</keyword>
<dbReference type="GO" id="GO:0000155">
    <property type="term" value="F:phosphorelay sensor kinase activity"/>
    <property type="evidence" value="ECO:0007669"/>
    <property type="project" value="InterPro"/>
</dbReference>
<keyword evidence="4" id="KW-0597">Phosphoprotein</keyword>
<name>A0A1U7NXS7_9DEIO</name>
<protein>
    <recommendedName>
        <fullName evidence="3">histidine kinase</fullName>
        <ecNumber evidence="3">2.7.13.3</ecNumber>
    </recommendedName>
</protein>
<feature type="compositionally biased region" description="Basic and acidic residues" evidence="12">
    <location>
        <begin position="64"/>
        <end position="73"/>
    </location>
</feature>
<dbReference type="AlphaFoldDB" id="A0A1U7NXS7"/>
<dbReference type="Pfam" id="PF02518">
    <property type="entry name" value="HATPase_c"/>
    <property type="match status" value="1"/>
</dbReference>
<sequence>MSKASPVSTPLARRRRGLSLGVTLLLAMLAVVGLSVGSTFVFSNLAVQNEFRRLPPEMQSYLRAQKEAQRRGETATTPLPAQPSPTPQPSPQLGPQWPPTSDLFGAGGTRTGGAADLRRNDGSSLPRRFGTRNQDFLRDIQQSLLQVGLLAAVASALLAFLLSRRLAHPILAVSAAAAGMAKGDLSIRAPVPSGERELAELASNFNEMADNLQALENERRQAVADIAHELRTPLAIMQARLDALEDGVYSLNADQVALLSQQTQQLTRLVDDLRTLTLAEAGRLSLHLGTLDLAGLSAGVVRDLEDRAGARGVTLHLDAPVAIQLYADAGRVRQIAVNLLENALHYASGRVQISVEARGNSAWLYVDDDGPGIPEESREAVFTRFTRLDSSRTRGTGGSGMGLAIVQQLAQAHGGAACAGQGPLGGARFTVRLPLDERGTAVDGSVPARLREAVTL</sequence>
<evidence type="ECO:0000256" key="1">
    <source>
        <dbReference type="ARBA" id="ARBA00000085"/>
    </source>
</evidence>
<evidence type="ECO:0000256" key="6">
    <source>
        <dbReference type="ARBA" id="ARBA00022692"/>
    </source>
</evidence>
<dbReference type="InterPro" id="IPR003594">
    <property type="entry name" value="HATPase_dom"/>
</dbReference>
<dbReference type="Proteomes" id="UP000186607">
    <property type="component" value="Unassembled WGS sequence"/>
</dbReference>
<dbReference type="InterPro" id="IPR050428">
    <property type="entry name" value="TCS_sensor_his_kinase"/>
</dbReference>
<evidence type="ECO:0000256" key="7">
    <source>
        <dbReference type="ARBA" id="ARBA00022777"/>
    </source>
</evidence>
<dbReference type="InterPro" id="IPR004358">
    <property type="entry name" value="Sig_transdc_His_kin-like_C"/>
</dbReference>
<gene>
    <name evidence="15" type="ORF">BOO71_0008005</name>
</gene>
<dbReference type="Pfam" id="PF00512">
    <property type="entry name" value="HisKA"/>
    <property type="match status" value="1"/>
</dbReference>
<evidence type="ECO:0000256" key="12">
    <source>
        <dbReference type="SAM" id="MobiDB-lite"/>
    </source>
</evidence>
<dbReference type="EMBL" id="MSTI01000091">
    <property type="protein sequence ID" value="OLV17721.1"/>
    <property type="molecule type" value="Genomic_DNA"/>
</dbReference>
<dbReference type="EC" id="2.7.13.3" evidence="3"/>
<evidence type="ECO:0000256" key="2">
    <source>
        <dbReference type="ARBA" id="ARBA00004370"/>
    </source>
</evidence>
<evidence type="ECO:0000256" key="10">
    <source>
        <dbReference type="ARBA" id="ARBA00023136"/>
    </source>
</evidence>
<evidence type="ECO:0000256" key="9">
    <source>
        <dbReference type="ARBA" id="ARBA00023012"/>
    </source>
</evidence>
<dbReference type="PANTHER" id="PTHR45436">
    <property type="entry name" value="SENSOR HISTIDINE KINASE YKOH"/>
    <property type="match status" value="1"/>
</dbReference>
<keyword evidence="7" id="KW-0418">Kinase</keyword>
<keyword evidence="9" id="KW-0902">Two-component regulatory system</keyword>
<feature type="compositionally biased region" description="Pro residues" evidence="12">
    <location>
        <begin position="80"/>
        <end position="98"/>
    </location>
</feature>
<comment type="caution">
    <text evidence="15">The sequence shown here is derived from an EMBL/GenBank/DDBJ whole genome shotgun (WGS) entry which is preliminary data.</text>
</comment>
<evidence type="ECO:0000256" key="11">
    <source>
        <dbReference type="SAM" id="Coils"/>
    </source>
</evidence>
<dbReference type="SMART" id="SM00388">
    <property type="entry name" value="HisKA"/>
    <property type="match status" value="1"/>
</dbReference>
<dbReference type="InterPro" id="IPR036097">
    <property type="entry name" value="HisK_dim/P_sf"/>
</dbReference>
<keyword evidence="11" id="KW-0175">Coiled coil</keyword>
<dbReference type="Gene3D" id="1.10.287.130">
    <property type="match status" value="1"/>
</dbReference>
<evidence type="ECO:0000259" key="13">
    <source>
        <dbReference type="PROSITE" id="PS50109"/>
    </source>
</evidence>
<evidence type="ECO:0000256" key="5">
    <source>
        <dbReference type="ARBA" id="ARBA00022679"/>
    </source>
</evidence>
<reference evidence="15 16" key="1">
    <citation type="submission" date="2017-01" db="EMBL/GenBank/DDBJ databases">
        <title>Genome Analysis of Deinococcus marmoris KOPRI26562.</title>
        <authorList>
            <person name="Kim J.H."/>
            <person name="Oh H.-M."/>
        </authorList>
    </citation>
    <scope>NUCLEOTIDE SEQUENCE [LARGE SCALE GENOMIC DNA]</scope>
    <source>
        <strain evidence="15 16">KOPRI26562</strain>
    </source>
</reference>
<evidence type="ECO:0000256" key="4">
    <source>
        <dbReference type="ARBA" id="ARBA00022553"/>
    </source>
</evidence>
<keyword evidence="8" id="KW-1133">Transmembrane helix</keyword>
<keyword evidence="16" id="KW-1185">Reference proteome</keyword>
<dbReference type="Pfam" id="PF00672">
    <property type="entry name" value="HAMP"/>
    <property type="match status" value="1"/>
</dbReference>
<evidence type="ECO:0000313" key="16">
    <source>
        <dbReference type="Proteomes" id="UP000186607"/>
    </source>
</evidence>
<evidence type="ECO:0000256" key="8">
    <source>
        <dbReference type="ARBA" id="ARBA00022989"/>
    </source>
</evidence>
<comment type="catalytic activity">
    <reaction evidence="1">
        <text>ATP + protein L-histidine = ADP + protein N-phospho-L-histidine.</text>
        <dbReference type="EC" id="2.7.13.3"/>
    </reaction>
</comment>
<comment type="subcellular location">
    <subcellularLocation>
        <location evidence="2">Membrane</location>
    </subcellularLocation>
</comment>
<dbReference type="Gene3D" id="6.10.340.10">
    <property type="match status" value="1"/>
</dbReference>
<feature type="coiled-coil region" evidence="11">
    <location>
        <begin position="198"/>
        <end position="232"/>
    </location>
</feature>
<dbReference type="RefSeq" id="WP_075833259.1">
    <property type="nucleotide sequence ID" value="NZ_MSTI01000091.1"/>
</dbReference>
<dbReference type="SUPFAM" id="SSF55874">
    <property type="entry name" value="ATPase domain of HSP90 chaperone/DNA topoisomerase II/histidine kinase"/>
    <property type="match status" value="1"/>
</dbReference>